<name>A0A6S4GRX6_9BACT</name>
<keyword evidence="2" id="KW-1185">Reference proteome</keyword>
<dbReference type="AlphaFoldDB" id="A0A6S4GRX6"/>
<sequence length="100" mass="11410">MHKPIKINGEYVVAEKIVALNILQGREANKDFSESYIQVRYGKSTEEMLEEGEEAAKDIWNHKHPVDNELEYLAPEVRPESFSDGLAVENISDHERPSAK</sequence>
<accession>A0A6S4GRX6</accession>
<proteinExistence type="predicted"/>
<dbReference type="EMBL" id="CP007496">
    <property type="protein sequence ID" value="AJA06753.1"/>
    <property type="molecule type" value="Genomic_DNA"/>
</dbReference>
<protein>
    <submittedName>
        <fullName evidence="1">Uncharacterized protein</fullName>
    </submittedName>
</protein>
<gene>
    <name evidence="1" type="ORF">TM7x_01065</name>
</gene>
<dbReference type="KEGG" id="sox:TM7x_01065"/>
<dbReference type="RefSeq" id="WP_039327057.1">
    <property type="nucleotide sequence ID" value="NZ_CP007496.1"/>
</dbReference>
<organism evidence="1 2">
    <name type="scientific">Candidatus Nanosynbacter lyticus</name>
    <dbReference type="NCBI Taxonomy" id="2093824"/>
    <lineage>
        <taxon>Bacteria</taxon>
        <taxon>Candidatus Saccharimonadota</taxon>
        <taxon>Candidatus Saccharimonadia</taxon>
        <taxon>Candidatus Nanosynbacterales</taxon>
        <taxon>Candidatus Nanosynbacteraceae</taxon>
        <taxon>Candidatus Nanosynbacter</taxon>
    </lineage>
</organism>
<dbReference type="Proteomes" id="UP000030902">
    <property type="component" value="Chromosome"/>
</dbReference>
<reference evidence="1 2" key="1">
    <citation type="journal article" date="2015" name="Proc. Natl. Acad. Sci. U.S.A.">
        <title>Cultivation of a human-associated TM7 phylotype reveals a reduced genome and epibiotic parasitic lifestyle.</title>
        <authorList>
            <person name="He X."/>
            <person name="McLean J.S."/>
            <person name="Edlund A."/>
            <person name="Yooseph S."/>
            <person name="Hall A.P."/>
            <person name="Liu S.Y."/>
            <person name="Dorrestein P.C."/>
            <person name="Esquenazi E."/>
            <person name="Hunter R.C."/>
            <person name="Cheng G."/>
            <person name="Nelson K.E."/>
            <person name="Lux R."/>
            <person name="Shi W."/>
        </authorList>
    </citation>
    <scope>NUCLEOTIDE SEQUENCE [LARGE SCALE GENOMIC DNA]</scope>
    <source>
        <strain evidence="1 2">TM7x</strain>
    </source>
</reference>
<evidence type="ECO:0000313" key="1">
    <source>
        <dbReference type="EMBL" id="AJA06753.1"/>
    </source>
</evidence>
<evidence type="ECO:0000313" key="2">
    <source>
        <dbReference type="Proteomes" id="UP000030902"/>
    </source>
</evidence>